<feature type="region of interest" description="Disordered" evidence="1">
    <location>
        <begin position="422"/>
        <end position="473"/>
    </location>
</feature>
<feature type="compositionally biased region" description="Gly residues" evidence="1">
    <location>
        <begin position="455"/>
        <end position="468"/>
    </location>
</feature>
<feature type="region of interest" description="Disordered" evidence="1">
    <location>
        <begin position="721"/>
        <end position="902"/>
    </location>
</feature>
<evidence type="ECO:0000259" key="2">
    <source>
        <dbReference type="Pfam" id="PF13086"/>
    </source>
</evidence>
<dbReference type="CDD" id="cd18808">
    <property type="entry name" value="SF1_C_Upf1"/>
    <property type="match status" value="1"/>
</dbReference>
<protein>
    <submittedName>
        <fullName evidence="4">Uncharacterized protein</fullName>
    </submittedName>
</protein>
<gene>
    <name evidence="4" type="ORF">Agub_g12661</name>
</gene>
<feature type="compositionally biased region" description="Acidic residues" evidence="1">
    <location>
        <begin position="893"/>
        <end position="902"/>
    </location>
</feature>
<dbReference type="InterPro" id="IPR041679">
    <property type="entry name" value="DNA2/NAM7-like_C"/>
</dbReference>
<accession>A0AAD3DYJ9</accession>
<feature type="non-terminal residue" evidence="4">
    <location>
        <position position="1"/>
    </location>
</feature>
<evidence type="ECO:0000313" key="5">
    <source>
        <dbReference type="Proteomes" id="UP001054857"/>
    </source>
</evidence>
<dbReference type="InterPro" id="IPR041677">
    <property type="entry name" value="DNA2/NAM7_AAA_11"/>
</dbReference>
<evidence type="ECO:0000313" key="4">
    <source>
        <dbReference type="EMBL" id="GFR50440.1"/>
    </source>
</evidence>
<reference evidence="4 5" key="1">
    <citation type="journal article" date="2021" name="Sci. Rep.">
        <title>Genome sequencing of the multicellular alga Astrephomene provides insights into convergent evolution of germ-soma differentiation.</title>
        <authorList>
            <person name="Yamashita S."/>
            <person name="Yamamoto K."/>
            <person name="Matsuzaki R."/>
            <person name="Suzuki S."/>
            <person name="Yamaguchi H."/>
            <person name="Hirooka S."/>
            <person name="Minakuchi Y."/>
            <person name="Miyagishima S."/>
            <person name="Kawachi M."/>
            <person name="Toyoda A."/>
            <person name="Nozaki H."/>
        </authorList>
    </citation>
    <scope>NUCLEOTIDE SEQUENCE [LARGE SCALE GENOMIC DNA]</scope>
    <source>
        <strain evidence="4 5">NIES-4017</strain>
    </source>
</reference>
<feature type="compositionally biased region" description="Low complexity" evidence="1">
    <location>
        <begin position="440"/>
        <end position="454"/>
    </location>
</feature>
<name>A0AAD3DYJ9_9CHLO</name>
<dbReference type="Proteomes" id="UP001054857">
    <property type="component" value="Unassembled WGS sequence"/>
</dbReference>
<evidence type="ECO:0000256" key="1">
    <source>
        <dbReference type="SAM" id="MobiDB-lite"/>
    </source>
</evidence>
<keyword evidence="5" id="KW-1185">Reference proteome</keyword>
<feature type="region of interest" description="Disordered" evidence="1">
    <location>
        <begin position="315"/>
        <end position="344"/>
    </location>
</feature>
<feature type="compositionally biased region" description="Gly residues" evidence="1">
    <location>
        <begin position="527"/>
        <end position="541"/>
    </location>
</feature>
<feature type="domain" description="DNA2/NAM7 helicase helicase" evidence="2">
    <location>
        <begin position="360"/>
        <end position="403"/>
    </location>
</feature>
<dbReference type="PANTHER" id="PTHR10887:SF495">
    <property type="entry name" value="HELICASE SENATAXIN ISOFORM X1-RELATED"/>
    <property type="match status" value="1"/>
</dbReference>
<feature type="compositionally biased region" description="Low complexity" evidence="1">
    <location>
        <begin position="556"/>
        <end position="569"/>
    </location>
</feature>
<dbReference type="PANTHER" id="PTHR10887">
    <property type="entry name" value="DNA2/NAM7 HELICASE FAMILY"/>
    <property type="match status" value="1"/>
</dbReference>
<dbReference type="SUPFAM" id="SSF52540">
    <property type="entry name" value="P-loop containing nucleoside triphosphate hydrolases"/>
    <property type="match status" value="2"/>
</dbReference>
<dbReference type="AlphaFoldDB" id="A0AAD3DYJ9"/>
<dbReference type="InterPro" id="IPR045055">
    <property type="entry name" value="DNA2/NAM7-like"/>
</dbReference>
<feature type="compositionally biased region" description="Gly residues" evidence="1">
    <location>
        <begin position="424"/>
        <end position="439"/>
    </location>
</feature>
<dbReference type="Gene3D" id="3.40.50.300">
    <property type="entry name" value="P-loop containing nucleotide triphosphate hydrolases"/>
    <property type="match status" value="4"/>
</dbReference>
<feature type="domain" description="DNA2/NAM7 helicase helicase" evidence="2">
    <location>
        <begin position="613"/>
        <end position="751"/>
    </location>
</feature>
<dbReference type="Pfam" id="PF13087">
    <property type="entry name" value="AAA_12"/>
    <property type="match status" value="1"/>
</dbReference>
<feature type="region of interest" description="Disordered" evidence="1">
    <location>
        <begin position="494"/>
        <end position="601"/>
    </location>
</feature>
<comment type="caution">
    <text evidence="4">The sequence shown here is derived from an EMBL/GenBank/DDBJ whole genome shotgun (WGS) entry which is preliminary data.</text>
</comment>
<feature type="compositionally biased region" description="Gly residues" evidence="1">
    <location>
        <begin position="1161"/>
        <end position="1180"/>
    </location>
</feature>
<dbReference type="InterPro" id="IPR027417">
    <property type="entry name" value="P-loop_NTPase"/>
</dbReference>
<sequence length="1276" mass="128455">LMAAAGAAAAPRARGVVHLETAGLRGGAAAKAPPLPPLVPVLHMRQVVRQVVQLGMEVLLPGYGSGGGGSSSSSASAAGGGGFSAALTASHSALRRLSVPVSFINLQHYTDVFRALLIEELAAAVRSSVEDLAAGGGNSSSGGGGAGGGGGGPPAIRALVSSLQRTDDVHSVTLTVEGGPAQRDMCRPEDLVLLTRRPLPGAASLARPSAPCVLGVVTEVAQEGAGGPGGLLGGCCVTVQVCLNPPSTAPGPLLLDATAPAGSGGGVRLEGCLLPRTEWHLTSLHSLVPHFREFAALCNLPRLHEPTVRFLLNPQGHQQQQQQQAPQHRPSSSTSEASAPPCWEAAALPPPLKAALHAAFNEGQRGAILAALDTARQFTLVQGPPGTGKTSAIMGMVSVLLARPDIAQYKAALEAGEPTKYDRGAGGGADAGGGGGRVGGRAAAAAGRGSRLAASGGGNVGGGGGMTKGGPLKKSSAAKRYEAAKAAAAAATAGTKAAKAGGKGTTAAEAAGSGEEGTAAAAAKEAGNGGGGGGSDGGGGRDPYAPPPAKQPRWGPSPATTATAKATATGSGGGGASSSSLTTTKAASSSPTPPPSSATTAPQAALDAFDFAVQPRCRVLVCAQSNAAIDELLTRLAEEGVWRADGSRRPPAVVRLGRVEVAHGSVMALHVDSLAEQLAGRHTGSTAAGVALEEARKEVTDARKRFEEVSYDLEQLERKLATRQQKHKPKQQQQGDSSSVYKKEGQEEQQQEEGGRAPSRRCSDNGSTGSGAAAAAAAAAKKDQRPAKARARSKPREGADGGDDMDLCSGGSDGSGSDGSGSDGSDASLEEGEEEEGGGRRRKQQRRRRQSRAAGRDKAGAISVDNDGGGGGGRVKEAANGKAQAGDASGGDVDGDGDGEDEEDEVVLAARVAALQRQKQQLWERFKYTERTQRRGTREVERQRRERRQAVVLAAEVVVTTLSSSGGDLAQLWSAATHTAAAAAAAAAAAGGSNSNTAATGSAATAASASGSGTSGAGGGGLLLPAGAPRFDALIIDEAAQALEPAALIPLQLLQPGGKVILVGDPRQLPPTVLSRAAEAARLSQSLFERLQAAGCRVCLLARQYRMHPHISRFPSAYFYDDELRDGETITPASRAAPCHSHPLFGPLVLLDCREGRERAGGGGGSGRGSSSSGGGGGGGGSLRNLAEADLVAELYAGLTSRFPTYRPRIAILTPYRAQLATLRAALRSRGGVRDEDLASRIDIATVDGYQGREADVVIFSAVRAKPPAAVGGGGG</sequence>
<feature type="domain" description="DNA2/NAM7 helicase-like C-terminal" evidence="3">
    <location>
        <begin position="1083"/>
        <end position="1272"/>
    </location>
</feature>
<feature type="domain" description="DNA2/NAM7 helicase helicase" evidence="2">
    <location>
        <begin position="1030"/>
        <end position="1076"/>
    </location>
</feature>
<feature type="non-terminal residue" evidence="4">
    <location>
        <position position="1276"/>
    </location>
</feature>
<proteinExistence type="predicted"/>
<dbReference type="InterPro" id="IPR047187">
    <property type="entry name" value="SF1_C_Upf1"/>
</dbReference>
<organism evidence="4 5">
    <name type="scientific">Astrephomene gubernaculifera</name>
    <dbReference type="NCBI Taxonomy" id="47775"/>
    <lineage>
        <taxon>Eukaryota</taxon>
        <taxon>Viridiplantae</taxon>
        <taxon>Chlorophyta</taxon>
        <taxon>core chlorophytes</taxon>
        <taxon>Chlorophyceae</taxon>
        <taxon>CS clade</taxon>
        <taxon>Chlamydomonadales</taxon>
        <taxon>Astrephomenaceae</taxon>
        <taxon>Astrephomene</taxon>
    </lineage>
</organism>
<dbReference type="EMBL" id="BMAR01000037">
    <property type="protein sequence ID" value="GFR50440.1"/>
    <property type="molecule type" value="Genomic_DNA"/>
</dbReference>
<feature type="compositionally biased region" description="Gly residues" evidence="1">
    <location>
        <begin position="811"/>
        <end position="822"/>
    </location>
</feature>
<evidence type="ECO:0000259" key="3">
    <source>
        <dbReference type="Pfam" id="PF13087"/>
    </source>
</evidence>
<dbReference type="Pfam" id="PF13086">
    <property type="entry name" value="AAA_11"/>
    <property type="match status" value="3"/>
</dbReference>
<feature type="compositionally biased region" description="Basic residues" evidence="1">
    <location>
        <begin position="840"/>
        <end position="851"/>
    </location>
</feature>
<dbReference type="GO" id="GO:0004386">
    <property type="term" value="F:helicase activity"/>
    <property type="evidence" value="ECO:0007669"/>
    <property type="project" value="InterPro"/>
</dbReference>
<feature type="region of interest" description="Disordered" evidence="1">
    <location>
        <begin position="1159"/>
        <end position="1180"/>
    </location>
</feature>
<feature type="compositionally biased region" description="Low complexity" evidence="1">
    <location>
        <begin position="577"/>
        <end position="590"/>
    </location>
</feature>
<feature type="compositionally biased region" description="Low complexity" evidence="1">
    <location>
        <begin position="494"/>
        <end position="526"/>
    </location>
</feature>